<comment type="caution">
    <text evidence="1">The sequence shown here is derived from an EMBL/GenBank/DDBJ whole genome shotgun (WGS) entry which is preliminary data.</text>
</comment>
<proteinExistence type="predicted"/>
<dbReference type="Proteomes" id="UP000805193">
    <property type="component" value="Unassembled WGS sequence"/>
</dbReference>
<keyword evidence="2" id="KW-1185">Reference proteome</keyword>
<sequence>MPPPQGQTLPRWLEGLQPQLGSVPPGDTWPQLRACLDQLEATTEPHRFYILYLRVVWLITLWLEQSRSRRLAPAGGDTQSEQALAAELQEASRIVTRLSELASTRGSRLTPEESSVLDDLGRQARSRVAEADSQTRDAVEARTALRQQSQKLQERVDTLRQKIGGELEPELTRLRQQQQQGDSNWIAQVEAYLAAVGAARIEVDDMVHSLTPGQQAGREGAAEAPPTPTGLDQCQNGLQVLWFQSLELLRKALRLQALNWQLAGCKAATEGELAFLEPLLSPSAPVGSLEKLRDTQRDVQESLEEVQFLDALRDALAEQSGKADASSEERAAFKEKLAEARLSELRGLMDRRTQLDRLAREQQSWMQEHPLWEPVSLPQSLESLEQTLRFLRELELSARMRRPYVDRLRELADGAVGHEVPSEQQPLQLLRSWNVYWLLLLERTAWLQREVVRLRRSKEAIASATSRVARHVREAEQQLETAAEAPEEKRVMLDTLDTSARQLEQRIGKVREALQKARPDWGRGRRKSPPGQDGSLEQPLTSLISAIEEAVEKEPFGDLPLLLVCQEELEASKPALPAISVASMRPEESEEETLRQLALTNRWLRLEAILKRFLKEARQKTEKQRRASALRHDVSLGLESTRAVLNRVTDEKPTEELHTAACLHALQWIQERLASLKADLSQLEPIQPETAAALRQELKDLARAVSKTQNALREGKKAIADYDSAVNAARSFLVQAEDCLWRYSNCVPELYPGYLQALEALLQTLDKREHSLLGNLDSAQAAMVSALGTRVKQPSQDETQSLRERWQTLKQRASLLHKDMLKLSILWERWRVAEDRLYEWALREPHGEERSGAELSYAQAAARAGLTSVVRELSAATASSELLDATPLRRRIEALHGALPTFAEPHPSSSQQRPTAPAASSLGRLRDLEKALSQKEKTLPQEPRDDWSMERLEKLCSAAEDASRGLLPIGLDLSYPETADSRRLLSRWQAACRRLLLVWGRTRRLLQQKRAPEANCSDLLRLGQTARELLSRTGPPFHDPASCRKQLEDLGQLQLLLLSYRPALEALRRGRSTEQHRDLCDGIEESMERMLAATERRMGEAWRSCRVWLAFRHALWALEARLSALECSEVLRLAALPVVDLRLLFALFQRERLPEQLTEADGQWETLQGHEDALIRGWRPGPWLDQARGQAQELHQRLEALVARTKNLAPLSSHWSQLRWHLTEVDDGLAGALEARSGGPSSDRQQTSRLEKDEDDRLKASLAQLSQAVTAAQGSLATIEKECVSTEAEATACHLRLAERAGKALGRQGQFSTGQQLGAQKCLDSFHKACDELHVPTDNESEPLSSTKAENPKARADRLSEEVQQHEGDYESVLRSGEFLLTLLRDTEHQEPLEHRLAT</sequence>
<evidence type="ECO:0000313" key="2">
    <source>
        <dbReference type="Proteomes" id="UP000805193"/>
    </source>
</evidence>
<reference evidence="1 2" key="1">
    <citation type="journal article" date="2020" name="Cell">
        <title>Large-Scale Comparative Analyses of Tick Genomes Elucidate Their Genetic Diversity and Vector Capacities.</title>
        <authorList>
            <consortium name="Tick Genome and Microbiome Consortium (TIGMIC)"/>
            <person name="Jia N."/>
            <person name="Wang J."/>
            <person name="Shi W."/>
            <person name="Du L."/>
            <person name="Sun Y."/>
            <person name="Zhan W."/>
            <person name="Jiang J.F."/>
            <person name="Wang Q."/>
            <person name="Zhang B."/>
            <person name="Ji P."/>
            <person name="Bell-Sakyi L."/>
            <person name="Cui X.M."/>
            <person name="Yuan T.T."/>
            <person name="Jiang B.G."/>
            <person name="Yang W.F."/>
            <person name="Lam T.T."/>
            <person name="Chang Q.C."/>
            <person name="Ding S.J."/>
            <person name="Wang X.J."/>
            <person name="Zhu J.G."/>
            <person name="Ruan X.D."/>
            <person name="Zhao L."/>
            <person name="Wei J.T."/>
            <person name="Ye R.Z."/>
            <person name="Que T.C."/>
            <person name="Du C.H."/>
            <person name="Zhou Y.H."/>
            <person name="Cheng J.X."/>
            <person name="Dai P.F."/>
            <person name="Guo W.B."/>
            <person name="Han X.H."/>
            <person name="Huang E.J."/>
            <person name="Li L.F."/>
            <person name="Wei W."/>
            <person name="Gao Y.C."/>
            <person name="Liu J.Z."/>
            <person name="Shao H.Z."/>
            <person name="Wang X."/>
            <person name="Wang C.C."/>
            <person name="Yang T.C."/>
            <person name="Huo Q.B."/>
            <person name="Li W."/>
            <person name="Chen H.Y."/>
            <person name="Chen S.E."/>
            <person name="Zhou L.G."/>
            <person name="Ni X.B."/>
            <person name="Tian J.H."/>
            <person name="Sheng Y."/>
            <person name="Liu T."/>
            <person name="Pan Y.S."/>
            <person name="Xia L.Y."/>
            <person name="Li J."/>
            <person name="Zhao F."/>
            <person name="Cao W.C."/>
        </authorList>
    </citation>
    <scope>NUCLEOTIDE SEQUENCE [LARGE SCALE GENOMIC DNA]</scope>
    <source>
        <strain evidence="1">Iper-2018</strain>
    </source>
</reference>
<dbReference type="EMBL" id="JABSTQ010009172">
    <property type="protein sequence ID" value="KAG0432155.1"/>
    <property type="molecule type" value="Genomic_DNA"/>
</dbReference>
<name>A0AC60QED9_IXOPE</name>
<protein>
    <submittedName>
        <fullName evidence="1">Uncharacterized protein</fullName>
    </submittedName>
</protein>
<evidence type="ECO:0000313" key="1">
    <source>
        <dbReference type="EMBL" id="KAG0432155.1"/>
    </source>
</evidence>
<feature type="non-terminal residue" evidence="1">
    <location>
        <position position="1399"/>
    </location>
</feature>
<organism evidence="1 2">
    <name type="scientific">Ixodes persulcatus</name>
    <name type="common">Taiga tick</name>
    <dbReference type="NCBI Taxonomy" id="34615"/>
    <lineage>
        <taxon>Eukaryota</taxon>
        <taxon>Metazoa</taxon>
        <taxon>Ecdysozoa</taxon>
        <taxon>Arthropoda</taxon>
        <taxon>Chelicerata</taxon>
        <taxon>Arachnida</taxon>
        <taxon>Acari</taxon>
        <taxon>Parasitiformes</taxon>
        <taxon>Ixodida</taxon>
        <taxon>Ixodoidea</taxon>
        <taxon>Ixodidae</taxon>
        <taxon>Ixodinae</taxon>
        <taxon>Ixodes</taxon>
    </lineage>
</organism>
<accession>A0AC60QED9</accession>
<gene>
    <name evidence="1" type="ORF">HPB47_021113</name>
</gene>